<comment type="caution">
    <text evidence="1">The sequence shown here is derived from an EMBL/GenBank/DDBJ whole genome shotgun (WGS) entry which is preliminary data.</text>
</comment>
<dbReference type="EMBL" id="QGKY02002305">
    <property type="protein sequence ID" value="KAF2533996.1"/>
    <property type="molecule type" value="Genomic_DNA"/>
</dbReference>
<dbReference type="AlphaFoldDB" id="A0A8S9FNR3"/>
<reference evidence="1" key="1">
    <citation type="submission" date="2019-12" db="EMBL/GenBank/DDBJ databases">
        <title>Genome sequencing and annotation of Brassica cretica.</title>
        <authorList>
            <person name="Studholme D.J."/>
            <person name="Sarris P.F."/>
        </authorList>
    </citation>
    <scope>NUCLEOTIDE SEQUENCE</scope>
    <source>
        <strain evidence="1">PFS-102/07</strain>
        <tissue evidence="1">Leaf</tissue>
    </source>
</reference>
<organism evidence="1">
    <name type="scientific">Brassica cretica</name>
    <name type="common">Mustard</name>
    <dbReference type="NCBI Taxonomy" id="69181"/>
    <lineage>
        <taxon>Eukaryota</taxon>
        <taxon>Viridiplantae</taxon>
        <taxon>Streptophyta</taxon>
        <taxon>Embryophyta</taxon>
        <taxon>Tracheophyta</taxon>
        <taxon>Spermatophyta</taxon>
        <taxon>Magnoliopsida</taxon>
        <taxon>eudicotyledons</taxon>
        <taxon>Gunneridae</taxon>
        <taxon>Pentapetalae</taxon>
        <taxon>rosids</taxon>
        <taxon>malvids</taxon>
        <taxon>Brassicales</taxon>
        <taxon>Brassicaceae</taxon>
        <taxon>Brassiceae</taxon>
        <taxon>Brassica</taxon>
    </lineage>
</organism>
<name>A0A8S9FNR3_BRACR</name>
<proteinExistence type="predicted"/>
<accession>A0A8S9FNR3</accession>
<gene>
    <name evidence="1" type="ORF">F2Q70_00031045</name>
</gene>
<evidence type="ECO:0000313" key="1">
    <source>
        <dbReference type="EMBL" id="KAF2533996.1"/>
    </source>
</evidence>
<protein>
    <submittedName>
        <fullName evidence="1">Uncharacterized protein</fullName>
    </submittedName>
</protein>
<sequence>MHQHPEDHPDFIYFNLPYLESQALKLQQFFFLQSMHDIRTLQTIKKIHRKLTYPLQPSRYKEDTIYIHVAKILIIKPPTASFHRAINSFEGGYVIVMKSEVQPESHRTFQTGHLGGTSDRGFTEEEVMDFRNWKFPSSSTCEYQLLEVDFSPTMKRPSPE</sequence>